<name>A0A0K6IKZ0_9GAMM</name>
<dbReference type="InterPro" id="IPR029441">
    <property type="entry name" value="Cass2"/>
</dbReference>
<reference evidence="3" key="1">
    <citation type="submission" date="2015-08" db="EMBL/GenBank/DDBJ databases">
        <authorList>
            <person name="Varghese N."/>
        </authorList>
    </citation>
    <scope>NUCLEOTIDE SEQUENCE [LARGE SCALE GENOMIC DNA]</scope>
    <source>
        <strain evidence="3">JCM 18476</strain>
    </source>
</reference>
<proteinExistence type="predicted"/>
<dbReference type="Pfam" id="PF14526">
    <property type="entry name" value="Cass2"/>
    <property type="match status" value="1"/>
</dbReference>
<sequence>MKIVKVEEFSVVGVHVRTKNADEINPDSAKIGALWQGFGSQVAPKLADDAKVYGVYCQYESDANGAFDVYAAADKLTDADAFQSQTIQAGEYMVFSQKGDMPQAVIDAWVEIWRYFSELPERERAYTTDFEYYKSDDEVEVYIALK</sequence>
<dbReference type="InterPro" id="IPR010499">
    <property type="entry name" value="AraC_E-bd"/>
</dbReference>
<accession>A0A0K6IKZ0</accession>
<dbReference type="PANTHER" id="PTHR36444">
    <property type="entry name" value="TRANSCRIPTIONAL REGULATOR PROTEIN YOBU-RELATED"/>
    <property type="match status" value="1"/>
</dbReference>
<dbReference type="InterPro" id="IPR011256">
    <property type="entry name" value="Reg_factor_effector_dom_sf"/>
</dbReference>
<protein>
    <submittedName>
        <fullName evidence="2">Predicted transcriptional regulator YdeE, contains AraC-type DNA-binding domain</fullName>
    </submittedName>
</protein>
<feature type="domain" description="AraC effector-binding" evidence="1">
    <location>
        <begin position="1"/>
        <end position="146"/>
    </location>
</feature>
<dbReference type="GO" id="GO:0003677">
    <property type="term" value="F:DNA binding"/>
    <property type="evidence" value="ECO:0007669"/>
    <property type="project" value="UniProtKB-KW"/>
</dbReference>
<evidence type="ECO:0000313" key="2">
    <source>
        <dbReference type="EMBL" id="CUB03775.1"/>
    </source>
</evidence>
<keyword evidence="3" id="KW-1185">Reference proteome</keyword>
<dbReference type="RefSeq" id="WP_055462728.1">
    <property type="nucleotide sequence ID" value="NZ_CYHG01000004.1"/>
</dbReference>
<gene>
    <name evidence="2" type="ORF">Ga0061065_104206</name>
</gene>
<dbReference type="OrthoDB" id="3173400at2"/>
<evidence type="ECO:0000313" key="3">
    <source>
        <dbReference type="Proteomes" id="UP000182769"/>
    </source>
</evidence>
<dbReference type="SMART" id="SM00871">
    <property type="entry name" value="AraC_E_bind"/>
    <property type="match status" value="1"/>
</dbReference>
<dbReference type="AlphaFoldDB" id="A0A0K6IKZ0"/>
<evidence type="ECO:0000259" key="1">
    <source>
        <dbReference type="SMART" id="SM00871"/>
    </source>
</evidence>
<dbReference type="Gene3D" id="3.20.80.10">
    <property type="entry name" value="Regulatory factor, effector binding domain"/>
    <property type="match status" value="1"/>
</dbReference>
<dbReference type="PANTHER" id="PTHR36444:SF2">
    <property type="entry name" value="TRANSCRIPTIONAL REGULATOR PROTEIN YOBU-RELATED"/>
    <property type="match status" value="1"/>
</dbReference>
<dbReference type="Proteomes" id="UP000182769">
    <property type="component" value="Unassembled WGS sequence"/>
</dbReference>
<dbReference type="STRING" id="1137284.GCA_001418205_01626"/>
<organism evidence="2 3">
    <name type="scientific">Marinomonas fungiae</name>
    <dbReference type="NCBI Taxonomy" id="1137284"/>
    <lineage>
        <taxon>Bacteria</taxon>
        <taxon>Pseudomonadati</taxon>
        <taxon>Pseudomonadota</taxon>
        <taxon>Gammaproteobacteria</taxon>
        <taxon>Oceanospirillales</taxon>
        <taxon>Oceanospirillaceae</taxon>
        <taxon>Marinomonas</taxon>
    </lineage>
</organism>
<dbReference type="EMBL" id="CYHG01000004">
    <property type="protein sequence ID" value="CUB03775.1"/>
    <property type="molecule type" value="Genomic_DNA"/>
</dbReference>
<dbReference type="SUPFAM" id="SSF55136">
    <property type="entry name" value="Probable bacterial effector-binding domain"/>
    <property type="match status" value="1"/>
</dbReference>
<dbReference type="InterPro" id="IPR053182">
    <property type="entry name" value="YobU-like_regulator"/>
</dbReference>
<keyword evidence="2" id="KW-0238">DNA-binding</keyword>